<dbReference type="PANTHER" id="PTHR24348">
    <property type="entry name" value="SERINE/THREONINE-PROTEIN KINASE UNC-51-RELATED"/>
    <property type="match status" value="1"/>
</dbReference>
<dbReference type="EMBL" id="GDID01001352">
    <property type="protein sequence ID" value="JAP95254.1"/>
    <property type="molecule type" value="Transcribed_RNA"/>
</dbReference>
<dbReference type="InterPro" id="IPR000719">
    <property type="entry name" value="Prot_kinase_dom"/>
</dbReference>
<dbReference type="GO" id="GO:0000045">
    <property type="term" value="P:autophagosome assembly"/>
    <property type="evidence" value="ECO:0007669"/>
    <property type="project" value="TreeGrafter"/>
</dbReference>
<dbReference type="Gene3D" id="1.10.510.10">
    <property type="entry name" value="Transferase(Phosphotransferase) domain 1"/>
    <property type="match status" value="1"/>
</dbReference>
<dbReference type="InterPro" id="IPR011009">
    <property type="entry name" value="Kinase-like_dom_sf"/>
</dbReference>
<dbReference type="PANTHER" id="PTHR24348:SF22">
    <property type="entry name" value="NON-SPECIFIC SERINE_THREONINE PROTEIN KINASE"/>
    <property type="match status" value="1"/>
</dbReference>
<accession>A0A146KHC8</accession>
<dbReference type="Pfam" id="PF00069">
    <property type="entry name" value="Pkinase"/>
    <property type="match status" value="1"/>
</dbReference>
<sequence length="261" mass="30222">FPPQLVINKKKSESYEVLQFINDGKFGKVFEVQSQKTSEIFAMKTVCLNHIPPNNRFILEREIDFTKMNIEETLNVCPFVIQYKDVFKFLDTNKNLTIICFVMELCQYSLSDFLQEMNSAIEVKIVTDQLIRAIDWLHSKHILHRDIKPDNIMFSNNQLKLLDFGFCKKVGSSTATEIGTKKYMDPRVKTGKPYGKECDIYSLGVVILEMLSKVQVKDDLFFIIESCASKFCSENIEDRVGLDEYMGLHILTDITQQHSEE</sequence>
<evidence type="ECO:0000259" key="5">
    <source>
        <dbReference type="PROSITE" id="PS50011"/>
    </source>
</evidence>
<dbReference type="InterPro" id="IPR045269">
    <property type="entry name" value="Atg1-like"/>
</dbReference>
<dbReference type="GO" id="GO:0016020">
    <property type="term" value="C:membrane"/>
    <property type="evidence" value="ECO:0007669"/>
    <property type="project" value="TreeGrafter"/>
</dbReference>
<dbReference type="GO" id="GO:0005524">
    <property type="term" value="F:ATP binding"/>
    <property type="evidence" value="ECO:0007669"/>
    <property type="project" value="UniProtKB-KW"/>
</dbReference>
<evidence type="ECO:0000313" key="6">
    <source>
        <dbReference type="EMBL" id="JAP95254.1"/>
    </source>
</evidence>
<gene>
    <name evidence="6" type="ORF">TPC1_11823</name>
</gene>
<keyword evidence="2" id="KW-0547">Nucleotide-binding</keyword>
<evidence type="ECO:0000256" key="3">
    <source>
        <dbReference type="ARBA" id="ARBA00022777"/>
    </source>
</evidence>
<proteinExistence type="predicted"/>
<feature type="non-terminal residue" evidence="6">
    <location>
        <position position="1"/>
    </location>
</feature>
<protein>
    <submittedName>
        <fullName evidence="6">Kinase, NEK</fullName>
    </submittedName>
</protein>
<evidence type="ECO:0000256" key="2">
    <source>
        <dbReference type="ARBA" id="ARBA00022741"/>
    </source>
</evidence>
<dbReference type="GO" id="GO:0005829">
    <property type="term" value="C:cytosol"/>
    <property type="evidence" value="ECO:0007669"/>
    <property type="project" value="TreeGrafter"/>
</dbReference>
<dbReference type="PROSITE" id="PS50011">
    <property type="entry name" value="PROTEIN_KINASE_DOM"/>
    <property type="match status" value="1"/>
</dbReference>
<name>A0A146KHC8_9EUKA</name>
<dbReference type="GO" id="GO:0010506">
    <property type="term" value="P:regulation of autophagy"/>
    <property type="evidence" value="ECO:0007669"/>
    <property type="project" value="InterPro"/>
</dbReference>
<dbReference type="InterPro" id="IPR008271">
    <property type="entry name" value="Ser/Thr_kinase_AS"/>
</dbReference>
<keyword evidence="4" id="KW-0067">ATP-binding</keyword>
<evidence type="ECO:0000256" key="4">
    <source>
        <dbReference type="ARBA" id="ARBA00022840"/>
    </source>
</evidence>
<reference evidence="6" key="1">
    <citation type="submission" date="2015-07" db="EMBL/GenBank/DDBJ databases">
        <title>Adaptation to a free-living lifestyle via gene acquisitions in the diplomonad Trepomonas sp. PC1.</title>
        <authorList>
            <person name="Xu F."/>
            <person name="Jerlstrom-Hultqvist J."/>
            <person name="Kolisko M."/>
            <person name="Simpson A.G.B."/>
            <person name="Roger A.J."/>
            <person name="Svard S.G."/>
            <person name="Andersson J.O."/>
        </authorList>
    </citation>
    <scope>NUCLEOTIDE SEQUENCE</scope>
    <source>
        <strain evidence="6">PC1</strain>
    </source>
</reference>
<dbReference type="GO" id="GO:0005776">
    <property type="term" value="C:autophagosome"/>
    <property type="evidence" value="ECO:0007669"/>
    <property type="project" value="TreeGrafter"/>
</dbReference>
<organism evidence="6">
    <name type="scientific">Trepomonas sp. PC1</name>
    <dbReference type="NCBI Taxonomy" id="1076344"/>
    <lineage>
        <taxon>Eukaryota</taxon>
        <taxon>Metamonada</taxon>
        <taxon>Diplomonadida</taxon>
        <taxon>Hexamitidae</taxon>
        <taxon>Hexamitinae</taxon>
        <taxon>Trepomonas</taxon>
    </lineage>
</organism>
<keyword evidence="3 6" id="KW-0418">Kinase</keyword>
<dbReference type="GO" id="GO:0004674">
    <property type="term" value="F:protein serine/threonine kinase activity"/>
    <property type="evidence" value="ECO:0007669"/>
    <property type="project" value="InterPro"/>
</dbReference>
<evidence type="ECO:0000256" key="1">
    <source>
        <dbReference type="ARBA" id="ARBA00022679"/>
    </source>
</evidence>
<dbReference type="SMART" id="SM00220">
    <property type="entry name" value="S_TKc"/>
    <property type="match status" value="1"/>
</dbReference>
<dbReference type="GO" id="GO:0000407">
    <property type="term" value="C:phagophore assembly site"/>
    <property type="evidence" value="ECO:0007669"/>
    <property type="project" value="TreeGrafter"/>
</dbReference>
<keyword evidence="1" id="KW-0808">Transferase</keyword>
<feature type="domain" description="Protein kinase" evidence="5">
    <location>
        <begin position="15"/>
        <end position="261"/>
    </location>
</feature>
<dbReference type="PROSITE" id="PS00108">
    <property type="entry name" value="PROTEIN_KINASE_ST"/>
    <property type="match status" value="1"/>
</dbReference>
<dbReference type="SUPFAM" id="SSF56112">
    <property type="entry name" value="Protein kinase-like (PK-like)"/>
    <property type="match status" value="1"/>
</dbReference>
<dbReference type="AlphaFoldDB" id="A0A146KHC8"/>
<dbReference type="CDD" id="cd00180">
    <property type="entry name" value="PKc"/>
    <property type="match status" value="1"/>
</dbReference>